<protein>
    <submittedName>
        <fullName evidence="1">Uncharacterized protein</fullName>
    </submittedName>
</protein>
<proteinExistence type="predicted"/>
<evidence type="ECO:0000313" key="1">
    <source>
        <dbReference type="EMBL" id="OGG04095.1"/>
    </source>
</evidence>
<reference evidence="1 2" key="1">
    <citation type="journal article" date="2016" name="Nat. Commun.">
        <title>Thousands of microbial genomes shed light on interconnected biogeochemical processes in an aquifer system.</title>
        <authorList>
            <person name="Anantharaman K."/>
            <person name="Brown C.T."/>
            <person name="Hug L.A."/>
            <person name="Sharon I."/>
            <person name="Castelle C.J."/>
            <person name="Probst A.J."/>
            <person name="Thomas B.C."/>
            <person name="Singh A."/>
            <person name="Wilkins M.J."/>
            <person name="Karaoz U."/>
            <person name="Brodie E.L."/>
            <person name="Williams K.H."/>
            <person name="Hubbard S.S."/>
            <person name="Banfield J.F."/>
        </authorList>
    </citation>
    <scope>NUCLEOTIDE SEQUENCE [LARGE SCALE GENOMIC DNA]</scope>
</reference>
<dbReference type="EMBL" id="MFIX01000123">
    <property type="protein sequence ID" value="OGG04095.1"/>
    <property type="molecule type" value="Genomic_DNA"/>
</dbReference>
<dbReference type="InterPro" id="IPR036439">
    <property type="entry name" value="Dockerin_dom_sf"/>
</dbReference>
<dbReference type="GO" id="GO:0000272">
    <property type="term" value="P:polysaccharide catabolic process"/>
    <property type="evidence" value="ECO:0007669"/>
    <property type="project" value="InterPro"/>
</dbReference>
<organism evidence="1 2">
    <name type="scientific">Candidatus Glassbacteria bacterium RIFCSPLOWO2_12_FULL_58_11</name>
    <dbReference type="NCBI Taxonomy" id="1817867"/>
    <lineage>
        <taxon>Bacteria</taxon>
        <taxon>Candidatus Glassiibacteriota</taxon>
    </lineage>
</organism>
<dbReference type="SUPFAM" id="SSF51126">
    <property type="entry name" value="Pectin lyase-like"/>
    <property type="match status" value="1"/>
</dbReference>
<gene>
    <name evidence="1" type="ORF">A3F83_01645</name>
</gene>
<comment type="caution">
    <text evidence="1">The sequence shown here is derived from an EMBL/GenBank/DDBJ whole genome shotgun (WGS) entry which is preliminary data.</text>
</comment>
<name>A0A1F5YVE6_9BACT</name>
<evidence type="ECO:0000313" key="2">
    <source>
        <dbReference type="Proteomes" id="UP000179129"/>
    </source>
</evidence>
<sequence length="682" mass="75749">MGDITKSAVSQVEYGTSERLEESTVMTSKPRWSHLHYLTGLKPGVVYYYRLVAVDTDTGLRSESETLSFQTEIKAEALRLPGALSGPPYVLDQPDTYYILTEDVSADGNAFQIAADGVTLDLDGHTVVFGKNTDEQVFGVRFINQGRGTLCNGFVVQGERSGNYSCAIRSNSRPSPTEIFGISTDVHLKCAYPINFLSQASDVQIHHNHLYSRVTEIESRHYPGNALLQMYISGGNIRIHDNLLTEGCHRGIYLSESGINVEVDHNDIRHHQQYVNGYALIPCANADFHHNKITSTGRGAHLTKENIQFHDNYFYLSGHQDLDDLPSGSRPFSHNLIELHGIKFEGEEVVNCKVFSNYVRIAQKLPSDSAGLGNPEDKIENGVYLRSIPAGSGPTSLTDNTQNWETGRWRQYYVRYADGFPPAYISQSSLNTLTANLQGSAGPQYTIYMKWQYVPPTPLNIACYNVQAGNEVYGNTFIALTGYEDRDIRHGGYGDTGNWASTIMFVSMDKGSATPGMYSIFVHDNTFISNDLFLNSSSEVNMTVRIENNNFKLTGAPHVTSRESRFRAVGTPLETLVNQGNNQFSLNTDWKNPDINGDGRTNITDAVVFLLKRRQSDHILGDWNVDGREDLSDVVALLREILSTSLTPQNEFTLDALQTVDDISIYTSAAFARLESVGMDGL</sequence>
<dbReference type="SUPFAM" id="SSF63446">
    <property type="entry name" value="Type I dockerin domain"/>
    <property type="match status" value="1"/>
</dbReference>
<dbReference type="Proteomes" id="UP000179129">
    <property type="component" value="Unassembled WGS sequence"/>
</dbReference>
<dbReference type="STRING" id="1817867.A3F83_01645"/>
<accession>A0A1F5YVE6</accession>
<dbReference type="InterPro" id="IPR011050">
    <property type="entry name" value="Pectin_lyase_fold/virulence"/>
</dbReference>
<dbReference type="AlphaFoldDB" id="A0A1F5YVE6"/>